<reference evidence="2" key="2">
    <citation type="submission" date="2015-01" db="EMBL/GenBank/DDBJ databases">
        <title>Evolutionary Origins and Diversification of the Mycorrhizal Mutualists.</title>
        <authorList>
            <consortium name="DOE Joint Genome Institute"/>
            <consortium name="Mycorrhizal Genomics Consortium"/>
            <person name="Kohler A."/>
            <person name="Kuo A."/>
            <person name="Nagy L.G."/>
            <person name="Floudas D."/>
            <person name="Copeland A."/>
            <person name="Barry K.W."/>
            <person name="Cichocki N."/>
            <person name="Veneault-Fourrey C."/>
            <person name="LaButti K."/>
            <person name="Lindquist E.A."/>
            <person name="Lipzen A."/>
            <person name="Lundell T."/>
            <person name="Morin E."/>
            <person name="Murat C."/>
            <person name="Riley R."/>
            <person name="Ohm R."/>
            <person name="Sun H."/>
            <person name="Tunlid A."/>
            <person name="Henrissat B."/>
            <person name="Grigoriev I.V."/>
            <person name="Hibbett D.S."/>
            <person name="Martin F."/>
        </authorList>
    </citation>
    <scope>NUCLEOTIDE SEQUENCE [LARGE SCALE GENOMIC DNA]</scope>
    <source>
        <strain evidence="2">MUT 4182</strain>
    </source>
</reference>
<keyword evidence="2" id="KW-1185">Reference proteome</keyword>
<dbReference type="AlphaFoldDB" id="A0A0C3PZP0"/>
<sequence length="73" mass="8291">QTLECVVIDIGMVPIGHITPFNAYVALSRSSGRSTICLLRDFDDALFTTLPCPKLPVEDERLEKLDRETKRVW</sequence>
<feature type="non-terminal residue" evidence="1">
    <location>
        <position position="73"/>
    </location>
</feature>
<accession>A0A0C3PZP0</accession>
<dbReference type="OrthoDB" id="2986975at2759"/>
<dbReference type="Proteomes" id="UP000054248">
    <property type="component" value="Unassembled WGS sequence"/>
</dbReference>
<name>A0A0C3PZP0_9AGAM</name>
<dbReference type="EMBL" id="KN824140">
    <property type="protein sequence ID" value="KIO15381.1"/>
    <property type="molecule type" value="Genomic_DNA"/>
</dbReference>
<dbReference type="HOGENOM" id="CLU_001324_7_2_1"/>
<feature type="non-terminal residue" evidence="1">
    <location>
        <position position="1"/>
    </location>
</feature>
<protein>
    <submittedName>
        <fullName evidence="1">Uncharacterized protein</fullName>
    </submittedName>
</protein>
<evidence type="ECO:0000313" key="1">
    <source>
        <dbReference type="EMBL" id="KIO15381.1"/>
    </source>
</evidence>
<organism evidence="1 2">
    <name type="scientific">Tulasnella calospora MUT 4182</name>
    <dbReference type="NCBI Taxonomy" id="1051891"/>
    <lineage>
        <taxon>Eukaryota</taxon>
        <taxon>Fungi</taxon>
        <taxon>Dikarya</taxon>
        <taxon>Basidiomycota</taxon>
        <taxon>Agaricomycotina</taxon>
        <taxon>Agaricomycetes</taxon>
        <taxon>Cantharellales</taxon>
        <taxon>Tulasnellaceae</taxon>
        <taxon>Tulasnella</taxon>
    </lineage>
</organism>
<proteinExistence type="predicted"/>
<reference evidence="1 2" key="1">
    <citation type="submission" date="2014-04" db="EMBL/GenBank/DDBJ databases">
        <authorList>
            <consortium name="DOE Joint Genome Institute"/>
            <person name="Kuo A."/>
            <person name="Girlanda M."/>
            <person name="Perotto S."/>
            <person name="Kohler A."/>
            <person name="Nagy L.G."/>
            <person name="Floudas D."/>
            <person name="Copeland A."/>
            <person name="Barry K.W."/>
            <person name="Cichocki N."/>
            <person name="Veneault-Fourrey C."/>
            <person name="LaButti K."/>
            <person name="Lindquist E.A."/>
            <person name="Lipzen A."/>
            <person name="Lundell T."/>
            <person name="Morin E."/>
            <person name="Murat C."/>
            <person name="Sun H."/>
            <person name="Tunlid A."/>
            <person name="Henrissat B."/>
            <person name="Grigoriev I.V."/>
            <person name="Hibbett D.S."/>
            <person name="Martin F."/>
            <person name="Nordberg H.P."/>
            <person name="Cantor M.N."/>
            <person name="Hua S.X."/>
        </authorList>
    </citation>
    <scope>NUCLEOTIDE SEQUENCE [LARGE SCALE GENOMIC DNA]</scope>
    <source>
        <strain evidence="1 2">MUT 4182</strain>
    </source>
</reference>
<evidence type="ECO:0000313" key="2">
    <source>
        <dbReference type="Proteomes" id="UP000054248"/>
    </source>
</evidence>
<gene>
    <name evidence="1" type="ORF">M407DRAFT_63259</name>
</gene>